<dbReference type="PANTHER" id="PTHR22916">
    <property type="entry name" value="GLYCOSYLTRANSFERASE"/>
    <property type="match status" value="1"/>
</dbReference>
<accession>A0A926F3B1</accession>
<gene>
    <name evidence="2" type="ORF">H8744_02965</name>
</gene>
<dbReference type="Pfam" id="PF00535">
    <property type="entry name" value="Glycos_transf_2"/>
    <property type="match status" value="1"/>
</dbReference>
<dbReference type="EMBL" id="JACRTF010000001">
    <property type="protein sequence ID" value="MBC8592217.1"/>
    <property type="molecule type" value="Genomic_DNA"/>
</dbReference>
<dbReference type="PANTHER" id="PTHR22916:SF3">
    <property type="entry name" value="UDP-GLCNAC:BETAGAL BETA-1,3-N-ACETYLGLUCOSAMINYLTRANSFERASE-LIKE PROTEIN 1"/>
    <property type="match status" value="1"/>
</dbReference>
<dbReference type="Proteomes" id="UP000651085">
    <property type="component" value="Unassembled WGS sequence"/>
</dbReference>
<name>A0A926F3B1_9BACT</name>
<proteinExistence type="predicted"/>
<dbReference type="SUPFAM" id="SSF53448">
    <property type="entry name" value="Nucleotide-diphospho-sugar transferases"/>
    <property type="match status" value="1"/>
</dbReference>
<keyword evidence="3" id="KW-1185">Reference proteome</keyword>
<dbReference type="RefSeq" id="WP_262433432.1">
    <property type="nucleotide sequence ID" value="NZ_JACRTF010000001.1"/>
</dbReference>
<evidence type="ECO:0000313" key="2">
    <source>
        <dbReference type="EMBL" id="MBC8592217.1"/>
    </source>
</evidence>
<comment type="caution">
    <text evidence="2">The sequence shown here is derived from an EMBL/GenBank/DDBJ whole genome shotgun (WGS) entry which is preliminary data.</text>
</comment>
<dbReference type="Gene3D" id="3.90.550.10">
    <property type="entry name" value="Spore Coat Polysaccharide Biosynthesis Protein SpsA, Chain A"/>
    <property type="match status" value="2"/>
</dbReference>
<organism evidence="2 3">
    <name type="scientific">Jilunia laotingensis</name>
    <dbReference type="NCBI Taxonomy" id="2763675"/>
    <lineage>
        <taxon>Bacteria</taxon>
        <taxon>Pseudomonadati</taxon>
        <taxon>Bacteroidota</taxon>
        <taxon>Bacteroidia</taxon>
        <taxon>Bacteroidales</taxon>
        <taxon>Bacteroidaceae</taxon>
        <taxon>Jilunia</taxon>
    </lineage>
</organism>
<dbReference type="AlphaFoldDB" id="A0A926F3B1"/>
<dbReference type="InterPro" id="IPR029044">
    <property type="entry name" value="Nucleotide-diphossugar_trans"/>
</dbReference>
<sequence length="292" mass="33903">MNVKLSFIIPFYGNANKELLNRCIKSIKNQGIKDSDYEIIIANDNGRGLGGARNIGLSQAIGKYIIFIDADDYIFQDSLLKCLALIEIHEPDILSFGLRKVIINQSKLTLEKRFSYSTYLSGAEYMSSHNFTGSACRHIFRKEFISSFRFAENRYHEDEDFVAKAYCFAQKTIITDYPVYAYCCQQQSITSTQTKETQTKRINDFHAMLMRIDHLLKTEELISQISQNALTRRLNFLTIDYIRQLRRNKLSIMEIRTKIKELVNDGLLPLPDKSYSWKYSITCKIINTLIYL</sequence>
<dbReference type="GO" id="GO:0016758">
    <property type="term" value="F:hexosyltransferase activity"/>
    <property type="evidence" value="ECO:0007669"/>
    <property type="project" value="UniProtKB-ARBA"/>
</dbReference>
<evidence type="ECO:0000259" key="1">
    <source>
        <dbReference type="Pfam" id="PF00535"/>
    </source>
</evidence>
<dbReference type="CDD" id="cd00761">
    <property type="entry name" value="Glyco_tranf_GTA_type"/>
    <property type="match status" value="1"/>
</dbReference>
<feature type="domain" description="Glycosyltransferase 2-like" evidence="1">
    <location>
        <begin position="45"/>
        <end position="143"/>
    </location>
</feature>
<reference evidence="2" key="1">
    <citation type="submission" date="2020-08" db="EMBL/GenBank/DDBJ databases">
        <title>Genome public.</title>
        <authorList>
            <person name="Liu C."/>
            <person name="Sun Q."/>
        </authorList>
    </citation>
    <scope>NUCLEOTIDE SEQUENCE</scope>
    <source>
        <strain evidence="2">N12</strain>
    </source>
</reference>
<evidence type="ECO:0000313" key="3">
    <source>
        <dbReference type="Proteomes" id="UP000651085"/>
    </source>
</evidence>
<dbReference type="InterPro" id="IPR001173">
    <property type="entry name" value="Glyco_trans_2-like"/>
</dbReference>
<protein>
    <submittedName>
        <fullName evidence="2">Glycosyltransferase</fullName>
    </submittedName>
</protein>